<name>A0A8J4VID7_9ROSI</name>
<feature type="region of interest" description="Disordered" evidence="1">
    <location>
        <begin position="109"/>
        <end position="164"/>
    </location>
</feature>
<evidence type="ECO:0000313" key="3">
    <source>
        <dbReference type="Proteomes" id="UP000737018"/>
    </source>
</evidence>
<feature type="compositionally biased region" description="Basic residues" evidence="1">
    <location>
        <begin position="148"/>
        <end position="164"/>
    </location>
</feature>
<organism evidence="2 3">
    <name type="scientific">Castanea mollissima</name>
    <name type="common">Chinese chestnut</name>
    <dbReference type="NCBI Taxonomy" id="60419"/>
    <lineage>
        <taxon>Eukaryota</taxon>
        <taxon>Viridiplantae</taxon>
        <taxon>Streptophyta</taxon>
        <taxon>Embryophyta</taxon>
        <taxon>Tracheophyta</taxon>
        <taxon>Spermatophyta</taxon>
        <taxon>Magnoliopsida</taxon>
        <taxon>eudicotyledons</taxon>
        <taxon>Gunneridae</taxon>
        <taxon>Pentapetalae</taxon>
        <taxon>rosids</taxon>
        <taxon>fabids</taxon>
        <taxon>Fagales</taxon>
        <taxon>Fagaceae</taxon>
        <taxon>Castanea</taxon>
    </lineage>
</organism>
<proteinExistence type="predicted"/>
<dbReference type="AlphaFoldDB" id="A0A8J4VID7"/>
<evidence type="ECO:0000313" key="2">
    <source>
        <dbReference type="EMBL" id="KAF3958842.1"/>
    </source>
</evidence>
<sequence>MGRWWKRDGSVEVEKGRKRDGLVEVEVEVGWCRKMDGSVEVGQGRKREVPKLPSPVVGLVGTTMEPWVGGWFWASSTVPFSLLWLRHGVNDETQLKSQDLRLADRFTNHTPTNTLASPALDPITVHNHTRVESAEKQEKEEEREHGKLKNKKKKGKKKKKKKKR</sequence>
<protein>
    <submittedName>
        <fullName evidence="2">Uncharacterized protein</fullName>
    </submittedName>
</protein>
<dbReference type="Proteomes" id="UP000737018">
    <property type="component" value="Unassembled WGS sequence"/>
</dbReference>
<reference evidence="2" key="1">
    <citation type="submission" date="2020-03" db="EMBL/GenBank/DDBJ databases">
        <title>Castanea mollissima Vanexum genome sequencing.</title>
        <authorList>
            <person name="Staton M."/>
        </authorList>
    </citation>
    <scope>NUCLEOTIDE SEQUENCE</scope>
    <source>
        <tissue evidence="2">Leaf</tissue>
    </source>
</reference>
<comment type="caution">
    <text evidence="2">The sequence shown here is derived from an EMBL/GenBank/DDBJ whole genome shotgun (WGS) entry which is preliminary data.</text>
</comment>
<keyword evidence="3" id="KW-1185">Reference proteome</keyword>
<dbReference type="EMBL" id="JRKL02002465">
    <property type="protein sequence ID" value="KAF3958842.1"/>
    <property type="molecule type" value="Genomic_DNA"/>
</dbReference>
<feature type="compositionally biased region" description="Basic and acidic residues" evidence="1">
    <location>
        <begin position="129"/>
        <end position="147"/>
    </location>
</feature>
<accession>A0A8J4VID7</accession>
<evidence type="ECO:0000256" key="1">
    <source>
        <dbReference type="SAM" id="MobiDB-lite"/>
    </source>
</evidence>
<gene>
    <name evidence="2" type="ORF">CMV_016291</name>
</gene>